<organism evidence="1 2">
    <name type="scientific">Donghicola tyrosinivorans</name>
    <dbReference type="NCBI Taxonomy" id="1652492"/>
    <lineage>
        <taxon>Bacteria</taxon>
        <taxon>Pseudomonadati</taxon>
        <taxon>Pseudomonadota</taxon>
        <taxon>Alphaproteobacteria</taxon>
        <taxon>Rhodobacterales</taxon>
        <taxon>Roseobacteraceae</taxon>
        <taxon>Donghicola</taxon>
    </lineage>
</organism>
<gene>
    <name evidence="1" type="ORF">CLV74_1284</name>
</gene>
<dbReference type="EMBL" id="PVTQ01000028">
    <property type="protein sequence ID" value="PRY83805.1"/>
    <property type="molecule type" value="Genomic_DNA"/>
</dbReference>
<evidence type="ECO:0000313" key="2">
    <source>
        <dbReference type="Proteomes" id="UP000238392"/>
    </source>
</evidence>
<dbReference type="RefSeq" id="WP_146135001.1">
    <property type="nucleotide sequence ID" value="NZ_PVTQ01000028.1"/>
</dbReference>
<name>A0A2T0WAR3_9RHOB</name>
<dbReference type="AlphaFoldDB" id="A0A2T0WAR3"/>
<evidence type="ECO:0000313" key="1">
    <source>
        <dbReference type="EMBL" id="PRY83805.1"/>
    </source>
</evidence>
<reference evidence="1 2" key="1">
    <citation type="submission" date="2018-03" db="EMBL/GenBank/DDBJ databases">
        <title>Genomic Encyclopedia of Archaeal and Bacterial Type Strains, Phase II (KMG-II): from individual species to whole genera.</title>
        <authorList>
            <person name="Goeker M."/>
        </authorList>
    </citation>
    <scope>NUCLEOTIDE SEQUENCE [LARGE SCALE GENOMIC DNA]</scope>
    <source>
        <strain evidence="1 2">DSM 100212</strain>
    </source>
</reference>
<dbReference type="OrthoDB" id="10000102at2"/>
<protein>
    <submittedName>
        <fullName evidence="1">Uncharacterized protein</fullName>
    </submittedName>
</protein>
<dbReference type="Proteomes" id="UP000238392">
    <property type="component" value="Unassembled WGS sequence"/>
</dbReference>
<keyword evidence="2" id="KW-1185">Reference proteome</keyword>
<proteinExistence type="predicted"/>
<accession>A0A2T0WAR3</accession>
<sequence length="65" mass="7660">MTIRGIRLGRQHDLLDQATQELHRLRTACRIVQHRRQICDFRRVNTPAEAEEAFYAKLNVIDMIA</sequence>
<comment type="caution">
    <text evidence="1">The sequence shown here is derived from an EMBL/GenBank/DDBJ whole genome shotgun (WGS) entry which is preliminary data.</text>
</comment>